<organism evidence="4 5">
    <name type="scientific">Thioclava pacifica DSM 10166</name>
    <dbReference type="NCBI Taxonomy" id="1353537"/>
    <lineage>
        <taxon>Bacteria</taxon>
        <taxon>Pseudomonadati</taxon>
        <taxon>Pseudomonadota</taxon>
        <taxon>Alphaproteobacteria</taxon>
        <taxon>Rhodobacterales</taxon>
        <taxon>Paracoccaceae</taxon>
        <taxon>Thioclava</taxon>
    </lineage>
</organism>
<dbReference type="STRING" id="1353537.TP2_08820"/>
<keyword evidence="5" id="KW-1185">Reference proteome</keyword>
<dbReference type="GO" id="GO:0016747">
    <property type="term" value="F:acyltransferase activity, transferring groups other than amino-acyl groups"/>
    <property type="evidence" value="ECO:0007669"/>
    <property type="project" value="InterPro"/>
</dbReference>
<sequence>MSIALRHGLDPGHRAEAARLYWQAFGSKLGRVMGPEPRALRFIARVIEQSHAISALDESGELIGVIGFRTPRGSFVGGSWGDLVAIYGRAGALWRAACLHLLAHELAPKVMMIDGIAVRPDRRGTGVGEALIESLVAEARDRGYDSLCLDVIDENLRARALYQRLGFEVTGRRSSTLTRIVFDFRSVQVMRRRL</sequence>
<dbReference type="SUPFAM" id="SSF55729">
    <property type="entry name" value="Acyl-CoA N-acyltransferases (Nat)"/>
    <property type="match status" value="1"/>
</dbReference>
<dbReference type="Proteomes" id="UP000027432">
    <property type="component" value="Unassembled WGS sequence"/>
</dbReference>
<dbReference type="eggNOG" id="COG0456">
    <property type="taxonomic scope" value="Bacteria"/>
</dbReference>
<feature type="domain" description="N-acetyltransferase" evidence="3">
    <location>
        <begin position="3"/>
        <end position="194"/>
    </location>
</feature>
<name>A0A074JBT9_9RHOB</name>
<dbReference type="InterPro" id="IPR000182">
    <property type="entry name" value="GNAT_dom"/>
</dbReference>
<dbReference type="InterPro" id="IPR016181">
    <property type="entry name" value="Acyl_CoA_acyltransferase"/>
</dbReference>
<protein>
    <recommendedName>
        <fullName evidence="3">N-acetyltransferase domain-containing protein</fullName>
    </recommendedName>
</protein>
<keyword evidence="2" id="KW-0012">Acyltransferase</keyword>
<evidence type="ECO:0000259" key="3">
    <source>
        <dbReference type="PROSITE" id="PS51186"/>
    </source>
</evidence>
<dbReference type="PROSITE" id="PS51186">
    <property type="entry name" value="GNAT"/>
    <property type="match status" value="1"/>
</dbReference>
<accession>A0A074JBT9</accession>
<dbReference type="EMBL" id="AUND01000023">
    <property type="protein sequence ID" value="KEO53033.1"/>
    <property type="molecule type" value="Genomic_DNA"/>
</dbReference>
<evidence type="ECO:0000256" key="1">
    <source>
        <dbReference type="ARBA" id="ARBA00022679"/>
    </source>
</evidence>
<evidence type="ECO:0000313" key="5">
    <source>
        <dbReference type="Proteomes" id="UP000027432"/>
    </source>
</evidence>
<dbReference type="RefSeq" id="WP_038077382.1">
    <property type="nucleotide sequence ID" value="NZ_AUND01000023.1"/>
</dbReference>
<reference evidence="4 5" key="1">
    <citation type="submission" date="2013-07" db="EMBL/GenBank/DDBJ databases">
        <title>Thioclava pacifica DSM 10166 Genome Sequencing.</title>
        <authorList>
            <person name="Lai Q."/>
            <person name="Shao Z."/>
        </authorList>
    </citation>
    <scope>NUCLEOTIDE SEQUENCE [LARGE SCALE GENOMIC DNA]</scope>
    <source>
        <strain evidence="4 5">DSM 10166</strain>
    </source>
</reference>
<dbReference type="PANTHER" id="PTHR43877">
    <property type="entry name" value="AMINOALKYLPHOSPHONATE N-ACETYLTRANSFERASE-RELATED-RELATED"/>
    <property type="match status" value="1"/>
</dbReference>
<dbReference type="Pfam" id="PF00583">
    <property type="entry name" value="Acetyltransf_1"/>
    <property type="match status" value="1"/>
</dbReference>
<dbReference type="InterPro" id="IPR050832">
    <property type="entry name" value="Bact_Acetyltransf"/>
</dbReference>
<dbReference type="AlphaFoldDB" id="A0A074JBT9"/>
<comment type="caution">
    <text evidence="4">The sequence shown here is derived from an EMBL/GenBank/DDBJ whole genome shotgun (WGS) entry which is preliminary data.</text>
</comment>
<keyword evidence="1" id="KW-0808">Transferase</keyword>
<evidence type="ECO:0000256" key="2">
    <source>
        <dbReference type="ARBA" id="ARBA00023315"/>
    </source>
</evidence>
<evidence type="ECO:0000313" key="4">
    <source>
        <dbReference type="EMBL" id="KEO53033.1"/>
    </source>
</evidence>
<gene>
    <name evidence="4" type="ORF">TP2_08820</name>
</gene>
<proteinExistence type="predicted"/>
<dbReference type="CDD" id="cd04301">
    <property type="entry name" value="NAT_SF"/>
    <property type="match status" value="1"/>
</dbReference>
<dbReference type="Gene3D" id="3.40.630.30">
    <property type="match status" value="1"/>
</dbReference>